<dbReference type="Proteomes" id="UP000001317">
    <property type="component" value="Chromosome"/>
</dbReference>
<proteinExistence type="predicted"/>
<name>B0TMV3_SHEHH</name>
<evidence type="ECO:0000313" key="1">
    <source>
        <dbReference type="EMBL" id="ABZ77463.1"/>
    </source>
</evidence>
<dbReference type="STRING" id="458817.Shal_2914"/>
<dbReference type="EMBL" id="CP000931">
    <property type="protein sequence ID" value="ABZ77463.1"/>
    <property type="molecule type" value="Genomic_DNA"/>
</dbReference>
<dbReference type="eggNOG" id="ENOG5033XWT">
    <property type="taxonomic scope" value="Bacteria"/>
</dbReference>
<sequence length="161" mass="18839">MENTTMIERISKAYDGEIYGISFFSYFDKNYQLTASSKTLWETLIQVETLTADLIEPTLNSHQVQYDSNNALMINKGSKDAQKWCHLPWAELVETLVNWVEPYEKKYRCWADEARIETDTFRLIADHETAIYECFKAEKVGISGETILLEFIRKYEPKRSS</sequence>
<organism evidence="1 2">
    <name type="scientific">Shewanella halifaxensis (strain HAW-EB4)</name>
    <dbReference type="NCBI Taxonomy" id="458817"/>
    <lineage>
        <taxon>Bacteria</taxon>
        <taxon>Pseudomonadati</taxon>
        <taxon>Pseudomonadota</taxon>
        <taxon>Gammaproteobacteria</taxon>
        <taxon>Alteromonadales</taxon>
        <taxon>Shewanellaceae</taxon>
        <taxon>Shewanella</taxon>
    </lineage>
</organism>
<gene>
    <name evidence="1" type="ordered locus">Shal_2914</name>
</gene>
<dbReference type="KEGG" id="shl:Shal_2914"/>
<dbReference type="RefSeq" id="WP_012277990.1">
    <property type="nucleotide sequence ID" value="NC_010334.1"/>
</dbReference>
<accession>B0TMV3</accession>
<dbReference type="AlphaFoldDB" id="B0TMV3"/>
<keyword evidence="2" id="KW-1185">Reference proteome</keyword>
<protein>
    <submittedName>
        <fullName evidence="1">Uncharacterized protein</fullName>
    </submittedName>
</protein>
<reference evidence="1" key="1">
    <citation type="submission" date="2008-01" db="EMBL/GenBank/DDBJ databases">
        <title>Complete sequence of Shewanella halifaxensis HAW-EB4.</title>
        <authorList>
            <consortium name="US DOE Joint Genome Institute"/>
            <person name="Copeland A."/>
            <person name="Lucas S."/>
            <person name="Lapidus A."/>
            <person name="Glavina del Rio T."/>
            <person name="Dalin E."/>
            <person name="Tice H."/>
            <person name="Bruce D."/>
            <person name="Goodwin L."/>
            <person name="Pitluck S."/>
            <person name="Sims D."/>
            <person name="Brettin T."/>
            <person name="Detter J.C."/>
            <person name="Han C."/>
            <person name="Kuske C.R."/>
            <person name="Schmutz J."/>
            <person name="Larimer F."/>
            <person name="Land M."/>
            <person name="Hauser L."/>
            <person name="Kyrpides N."/>
            <person name="Kim E."/>
            <person name="Zhao J.-S."/>
            <person name="Richardson P."/>
        </authorList>
    </citation>
    <scope>NUCLEOTIDE SEQUENCE [LARGE SCALE GENOMIC DNA]</scope>
    <source>
        <strain evidence="1">HAW-EB4</strain>
    </source>
</reference>
<evidence type="ECO:0000313" key="2">
    <source>
        <dbReference type="Proteomes" id="UP000001317"/>
    </source>
</evidence>
<dbReference type="HOGENOM" id="CLU_144864_0_0_6"/>